<dbReference type="AlphaFoldDB" id="C5E8A7"/>
<keyword evidence="3" id="KW-0472">Membrane</keyword>
<keyword evidence="3" id="KW-1133">Transmembrane helix</keyword>
<keyword evidence="2" id="KW-0326">Glycosidase</keyword>
<dbReference type="GO" id="GO:0015926">
    <property type="term" value="F:glucosidase activity"/>
    <property type="evidence" value="ECO:0007669"/>
    <property type="project" value="InterPro"/>
</dbReference>
<sequence>MHIERPPHGCATFHGGVAVVTVASTRHATRARCCRCSMAETSWAYTLDDGDDDSNTVPSKVTADNLKKYDISPQGQADEIRMVAEAVNNIGDNDGDGDKTNGANGNKATGVLSKTGSAVTAVGLAVVVLGAAGGVSFALRRKRS</sequence>
<feature type="transmembrane region" description="Helical" evidence="3">
    <location>
        <begin position="118"/>
        <end position="139"/>
    </location>
</feature>
<accession>C5E8A7</accession>
<dbReference type="EMBL" id="DS990238">
    <property type="protein sequence ID" value="EEQ54305.1"/>
    <property type="molecule type" value="Genomic_DNA"/>
</dbReference>
<proteinExistence type="predicted"/>
<gene>
    <name evidence="4" type="ORF">BLIG_00254</name>
</gene>
<dbReference type="Gene3D" id="3.20.20.80">
    <property type="entry name" value="Glycosidases"/>
    <property type="match status" value="1"/>
</dbReference>
<name>C5E8A7_BIFLI</name>
<evidence type="ECO:0000256" key="2">
    <source>
        <dbReference type="ARBA" id="ARBA00023295"/>
    </source>
</evidence>
<evidence type="ECO:0000256" key="1">
    <source>
        <dbReference type="ARBA" id="ARBA00022801"/>
    </source>
</evidence>
<dbReference type="Proteomes" id="UP000005084">
    <property type="component" value="Unassembled WGS sequence"/>
</dbReference>
<evidence type="ECO:0000256" key="3">
    <source>
        <dbReference type="SAM" id="Phobius"/>
    </source>
</evidence>
<protein>
    <submittedName>
        <fullName evidence="4">LPXTG-motif cell wall anchor domain protein</fullName>
    </submittedName>
</protein>
<organism evidence="4">
    <name type="scientific">Bifidobacterium longum subsp. infantis CCUG 52486</name>
    <dbReference type="NCBI Taxonomy" id="537937"/>
    <lineage>
        <taxon>Bacteria</taxon>
        <taxon>Bacillati</taxon>
        <taxon>Actinomycetota</taxon>
        <taxon>Actinomycetes</taxon>
        <taxon>Bifidobacteriales</taxon>
        <taxon>Bifidobacteriaceae</taxon>
        <taxon>Bifidobacterium</taxon>
    </lineage>
</organism>
<reference evidence="4" key="1">
    <citation type="submission" date="2008-08" db="EMBL/GenBank/DDBJ databases">
        <title>Annotation of Bifidobacterium longum subsp. infantis CCUG 52486.</title>
        <authorList>
            <consortium name="The Broad Institute Genome Sequencing Platform"/>
            <person name="Gougoulias C."/>
            <person name="Tuohy K.M."/>
            <person name="Gibson G.R."/>
            <person name="Ward D."/>
            <person name="Mehta T."/>
            <person name="Young S."/>
            <person name="Jaffe D."/>
            <person name="Gnerre S."/>
            <person name="Berlin A."/>
            <person name="Heiman D."/>
            <person name="Hepburn T."/>
            <person name="Shea T."/>
            <person name="Sykes S."/>
            <person name="Alvarado L."/>
            <person name="Kodira C."/>
            <person name="Borodovsky M."/>
            <person name="Lander E."/>
            <person name="Galagan J."/>
            <person name="Nusbaum C."/>
            <person name="Birren B."/>
        </authorList>
    </citation>
    <scope>NUCLEOTIDE SEQUENCE [LARGE SCALE GENOMIC DNA]</scope>
    <source>
        <strain evidence="4">CCUG 52486</strain>
    </source>
</reference>
<dbReference type="HOGENOM" id="CLU_149837_0_0_11"/>
<keyword evidence="3" id="KW-0812">Transmembrane</keyword>
<dbReference type="InterPro" id="IPR011683">
    <property type="entry name" value="Glyco_hydro_53"/>
</dbReference>
<keyword evidence="1" id="KW-0378">Hydrolase</keyword>
<evidence type="ECO:0000313" key="4">
    <source>
        <dbReference type="EMBL" id="EEQ54305.1"/>
    </source>
</evidence>
<dbReference type="Pfam" id="PF07745">
    <property type="entry name" value="Glyco_hydro_53"/>
    <property type="match status" value="1"/>
</dbReference>